<dbReference type="EMBL" id="MLAK01000485">
    <property type="protein sequence ID" value="OHT13735.1"/>
    <property type="molecule type" value="Genomic_DNA"/>
</dbReference>
<dbReference type="InterPro" id="IPR035940">
    <property type="entry name" value="CAP_sf"/>
</dbReference>
<dbReference type="RefSeq" id="XP_068366871.1">
    <property type="nucleotide sequence ID" value="XM_068498752.1"/>
</dbReference>
<dbReference type="Pfam" id="PF00188">
    <property type="entry name" value="CAP"/>
    <property type="match status" value="1"/>
</dbReference>
<dbReference type="InterPro" id="IPR014044">
    <property type="entry name" value="CAP_dom"/>
</dbReference>
<gene>
    <name evidence="3" type="ORF">TRFO_16059</name>
</gene>
<feature type="domain" description="SCP" evidence="2">
    <location>
        <begin position="135"/>
        <end position="245"/>
    </location>
</feature>
<reference evidence="3" key="1">
    <citation type="submission" date="2016-10" db="EMBL/GenBank/DDBJ databases">
        <authorList>
            <person name="Benchimol M."/>
            <person name="Almeida L.G."/>
            <person name="Vasconcelos A.T."/>
            <person name="Perreira-Neves A."/>
            <person name="Rosa I.A."/>
            <person name="Tasca T."/>
            <person name="Bogo M.R."/>
            <person name="de Souza W."/>
        </authorList>
    </citation>
    <scope>NUCLEOTIDE SEQUENCE [LARGE SCALE GENOMIC DNA]</scope>
    <source>
        <strain evidence="3">K</strain>
    </source>
</reference>
<accession>A0A1J4KR47</accession>
<dbReference type="PANTHER" id="PTHR31157">
    <property type="entry name" value="SCP DOMAIN-CONTAINING PROTEIN"/>
    <property type="match status" value="1"/>
</dbReference>
<protein>
    <submittedName>
        <fullName evidence="3">Membrane protein</fullName>
    </submittedName>
</protein>
<evidence type="ECO:0000313" key="4">
    <source>
        <dbReference type="Proteomes" id="UP000179807"/>
    </source>
</evidence>
<dbReference type="PANTHER" id="PTHR31157:SF1">
    <property type="entry name" value="SCP DOMAIN-CONTAINING PROTEIN"/>
    <property type="match status" value="1"/>
</dbReference>
<sequence length="250" mass="27521">MSLRKATSKSRSSFSFGNEGPKRGTGKFKPTPTRQSKTISSNLAPRAIGHRLTDPPRAATSFETTRPGKTVPLVVDNNNHVIFLPNEGPINGNSLPHKRISSTPLYMPNEGPIRGKGQMQTKDSLNGTIHDQKCLKLVNEFRSTYHLPPLKYSKVLSDIAMKHTLDMLHKKLPLGHAGFHERHAQVPYASSAGENVGYVDGYSDPIQVLVDGWIKSPGHRKNLLGNFNQVGLAFANIGALWYGTQFFALI</sequence>
<organism evidence="3 4">
    <name type="scientific">Tritrichomonas foetus</name>
    <dbReference type="NCBI Taxonomy" id="1144522"/>
    <lineage>
        <taxon>Eukaryota</taxon>
        <taxon>Metamonada</taxon>
        <taxon>Parabasalia</taxon>
        <taxon>Tritrichomonadida</taxon>
        <taxon>Tritrichomonadidae</taxon>
        <taxon>Tritrichomonas</taxon>
    </lineage>
</organism>
<dbReference type="OrthoDB" id="568194at2759"/>
<evidence type="ECO:0000256" key="1">
    <source>
        <dbReference type="SAM" id="MobiDB-lite"/>
    </source>
</evidence>
<name>A0A1J4KR47_9EUKA</name>
<keyword evidence="4" id="KW-1185">Reference proteome</keyword>
<dbReference type="CDD" id="cd05379">
    <property type="entry name" value="CAP_bacterial"/>
    <property type="match status" value="1"/>
</dbReference>
<dbReference type="Proteomes" id="UP000179807">
    <property type="component" value="Unassembled WGS sequence"/>
</dbReference>
<feature type="region of interest" description="Disordered" evidence="1">
    <location>
        <begin position="1"/>
        <end position="40"/>
    </location>
</feature>
<evidence type="ECO:0000259" key="2">
    <source>
        <dbReference type="Pfam" id="PF00188"/>
    </source>
</evidence>
<dbReference type="SUPFAM" id="SSF55797">
    <property type="entry name" value="PR-1-like"/>
    <property type="match status" value="1"/>
</dbReference>
<comment type="caution">
    <text evidence="3">The sequence shown here is derived from an EMBL/GenBank/DDBJ whole genome shotgun (WGS) entry which is preliminary data.</text>
</comment>
<dbReference type="VEuPathDB" id="TrichDB:TRFO_16059"/>
<evidence type="ECO:0000313" key="3">
    <source>
        <dbReference type="EMBL" id="OHT13735.1"/>
    </source>
</evidence>
<dbReference type="Gene3D" id="3.40.33.10">
    <property type="entry name" value="CAP"/>
    <property type="match status" value="1"/>
</dbReference>
<dbReference type="AlphaFoldDB" id="A0A1J4KR47"/>
<proteinExistence type="predicted"/>
<dbReference type="GeneID" id="94833456"/>